<comment type="caution">
    <text evidence="1">The sequence shown here is derived from an EMBL/GenBank/DDBJ whole genome shotgun (WGS) entry which is preliminary data.</text>
</comment>
<protein>
    <submittedName>
        <fullName evidence="1">Uncharacterized protein</fullName>
    </submittedName>
</protein>
<evidence type="ECO:0000313" key="1">
    <source>
        <dbReference type="EMBL" id="EGX54716.1"/>
    </source>
</evidence>
<evidence type="ECO:0000313" key="2">
    <source>
        <dbReference type="Proteomes" id="UP000004217"/>
    </source>
</evidence>
<gene>
    <name evidence="1" type="ORF">SZN_36504</name>
</gene>
<name>G2GP45_9ACTN</name>
<keyword evidence="2" id="KW-1185">Reference proteome</keyword>
<dbReference type="AlphaFoldDB" id="G2GP45"/>
<feature type="non-terminal residue" evidence="1">
    <location>
        <position position="42"/>
    </location>
</feature>
<accession>G2GP45</accession>
<dbReference type="Proteomes" id="UP000004217">
    <property type="component" value="Unassembled WGS sequence"/>
</dbReference>
<reference evidence="1 2" key="1">
    <citation type="submission" date="2011-08" db="EMBL/GenBank/DDBJ databases">
        <authorList>
            <person name="Lin Y."/>
            <person name="Hao X."/>
            <person name="Johnstone L."/>
            <person name="Miller S.J."/>
            <person name="Wei G."/>
            <person name="Rensing C."/>
        </authorList>
    </citation>
    <scope>NUCLEOTIDE SEQUENCE [LARGE SCALE GENOMIC DNA]</scope>
    <source>
        <strain evidence="1 2">K42</strain>
    </source>
</reference>
<proteinExistence type="predicted"/>
<dbReference type="EMBL" id="AGBF01000341">
    <property type="protein sequence ID" value="EGX54716.1"/>
    <property type="molecule type" value="Genomic_DNA"/>
</dbReference>
<sequence length="42" mass="4815">MDAYELYRIRSAELIRQADHERLAGEARRLRRAARAAPAPPP</sequence>
<organism evidence="1 2">
    <name type="scientific">Streptomyces zinciresistens K42</name>
    <dbReference type="NCBI Taxonomy" id="700597"/>
    <lineage>
        <taxon>Bacteria</taxon>
        <taxon>Bacillati</taxon>
        <taxon>Actinomycetota</taxon>
        <taxon>Actinomycetes</taxon>
        <taxon>Kitasatosporales</taxon>
        <taxon>Streptomycetaceae</taxon>
        <taxon>Streptomyces</taxon>
    </lineage>
</organism>